<evidence type="ECO:0000256" key="1">
    <source>
        <dbReference type="SAM" id="MobiDB-lite"/>
    </source>
</evidence>
<evidence type="ECO:0000313" key="2">
    <source>
        <dbReference type="EMBL" id="PSS12758.1"/>
    </source>
</evidence>
<dbReference type="AlphaFoldDB" id="A0A2R6QQF6"/>
<dbReference type="Proteomes" id="UP000186601">
    <property type="component" value="Unassembled WGS sequence"/>
</dbReference>
<protein>
    <submittedName>
        <fullName evidence="2">Uncharacterized protein</fullName>
    </submittedName>
</protein>
<evidence type="ECO:0000313" key="3">
    <source>
        <dbReference type="Proteomes" id="UP000186601"/>
    </source>
</evidence>
<reference evidence="2 3" key="1">
    <citation type="submission" date="2018-02" db="EMBL/GenBank/DDBJ databases">
        <title>Genome sequence of the basidiomycete white-rot fungus Phlebia centrifuga.</title>
        <authorList>
            <person name="Granchi Z."/>
            <person name="Peng M."/>
            <person name="de Vries R.P."/>
            <person name="Hilden K."/>
            <person name="Makela M.R."/>
            <person name="Grigoriev I."/>
            <person name="Riley R."/>
        </authorList>
    </citation>
    <scope>NUCLEOTIDE SEQUENCE [LARGE SCALE GENOMIC DNA]</scope>
    <source>
        <strain evidence="2 3">FBCC195</strain>
    </source>
</reference>
<dbReference type="OrthoDB" id="3208495at2759"/>
<dbReference type="EMBL" id="MLYV02000317">
    <property type="protein sequence ID" value="PSS12758.1"/>
    <property type="molecule type" value="Genomic_DNA"/>
</dbReference>
<comment type="caution">
    <text evidence="2">The sequence shown here is derived from an EMBL/GenBank/DDBJ whole genome shotgun (WGS) entry which is preliminary data.</text>
</comment>
<feature type="region of interest" description="Disordered" evidence="1">
    <location>
        <begin position="1"/>
        <end position="23"/>
    </location>
</feature>
<gene>
    <name evidence="2" type="ORF">PHLCEN_2v3294</name>
</gene>
<organism evidence="2 3">
    <name type="scientific">Hermanssonia centrifuga</name>
    <dbReference type="NCBI Taxonomy" id="98765"/>
    <lineage>
        <taxon>Eukaryota</taxon>
        <taxon>Fungi</taxon>
        <taxon>Dikarya</taxon>
        <taxon>Basidiomycota</taxon>
        <taxon>Agaricomycotina</taxon>
        <taxon>Agaricomycetes</taxon>
        <taxon>Polyporales</taxon>
        <taxon>Meruliaceae</taxon>
        <taxon>Hermanssonia</taxon>
    </lineage>
</organism>
<sequence>MDTDDIPQLLPPTRSGRKRRAPRRHIDYLPSTTVGQLHQHVARLIPQLSKPLPETTLSSSPPLSLVPVTDDHVLQELPTAYDTEADDFGVFHRYTQKPRKNPEDEDPGDPLCDSPNITIASSESATITTPLRSFGQAVVCTITGNLAKAHSWFAPFLNASTFRLMHWTYTGSNLKSAAETERLVHQVLLAPDFDREDLRGFSMHREEERLDKDTDSHRFSHDNGWHEATVTIQLPKEKTKHKSEQDAPKLQVNGVWYRKLLDVIVTAYQDPSAQHFNYIPYKIFCQKSTIFGGPESEDSEEPEDCAPPLEADLKRIYTEVWTCDAMLEEDLKIRAQPRNPDDDDNVEYAIAPLMLWSNSTHLANFGTASLWPIYMYFASLTKYL</sequence>
<accession>A0A2R6QQF6</accession>
<dbReference type="STRING" id="98765.A0A2R6QQF6"/>
<name>A0A2R6QQF6_9APHY</name>
<keyword evidence="3" id="KW-1185">Reference proteome</keyword>
<proteinExistence type="predicted"/>